<dbReference type="EMBL" id="QEAM01000328">
    <property type="protein sequence ID" value="TPX41331.1"/>
    <property type="molecule type" value="Genomic_DNA"/>
</dbReference>
<keyword evidence="16" id="KW-1185">Reference proteome</keyword>
<comment type="similarity">
    <text evidence="2">Belongs to the Tom22 family.</text>
</comment>
<evidence type="ECO:0000256" key="11">
    <source>
        <dbReference type="ARBA" id="ARBA00023170"/>
    </source>
</evidence>
<keyword evidence="4 13" id="KW-0812">Transmembrane</keyword>
<comment type="subcellular location">
    <subcellularLocation>
        <location evidence="1">Mitochondrion outer membrane</location>
        <topology evidence="1">Single-pass membrane protein</topology>
    </subcellularLocation>
</comment>
<dbReference type="GO" id="GO:0005741">
    <property type="term" value="C:mitochondrial outer membrane"/>
    <property type="evidence" value="ECO:0007669"/>
    <property type="project" value="UniProtKB-SubCell"/>
</dbReference>
<dbReference type="Proteomes" id="UP000317494">
    <property type="component" value="Unassembled WGS sequence"/>
</dbReference>
<feature type="region of interest" description="Disordered" evidence="12">
    <location>
        <begin position="105"/>
        <end position="125"/>
    </location>
</feature>
<keyword evidence="8" id="KW-0811">Translocation</keyword>
<dbReference type="Pfam" id="PF04281">
    <property type="entry name" value="Tom22"/>
    <property type="match status" value="1"/>
</dbReference>
<feature type="compositionally biased region" description="Acidic residues" evidence="12">
    <location>
        <begin position="11"/>
        <end position="36"/>
    </location>
</feature>
<evidence type="ECO:0000256" key="12">
    <source>
        <dbReference type="SAM" id="MobiDB-lite"/>
    </source>
</evidence>
<organism evidence="15 16">
    <name type="scientific">Synchytrium endobioticum</name>
    <dbReference type="NCBI Taxonomy" id="286115"/>
    <lineage>
        <taxon>Eukaryota</taxon>
        <taxon>Fungi</taxon>
        <taxon>Fungi incertae sedis</taxon>
        <taxon>Chytridiomycota</taxon>
        <taxon>Chytridiomycota incertae sedis</taxon>
        <taxon>Chytridiomycetes</taxon>
        <taxon>Synchytriales</taxon>
        <taxon>Synchytriaceae</taxon>
        <taxon>Synchytrium</taxon>
    </lineage>
</organism>
<name>A0A507D3T0_9FUNG</name>
<evidence type="ECO:0000256" key="1">
    <source>
        <dbReference type="ARBA" id="ARBA00004572"/>
    </source>
</evidence>
<keyword evidence="7 13" id="KW-1133">Transmembrane helix</keyword>
<protein>
    <recommendedName>
        <fullName evidence="18">Mitochondrial import receptor subunit Tom22</fullName>
    </recommendedName>
</protein>
<evidence type="ECO:0000256" key="9">
    <source>
        <dbReference type="ARBA" id="ARBA00023128"/>
    </source>
</evidence>
<proteinExistence type="inferred from homology"/>
<dbReference type="Proteomes" id="UP000320475">
    <property type="component" value="Unassembled WGS sequence"/>
</dbReference>
<evidence type="ECO:0000256" key="4">
    <source>
        <dbReference type="ARBA" id="ARBA00022692"/>
    </source>
</evidence>
<evidence type="ECO:0000256" key="13">
    <source>
        <dbReference type="SAM" id="Phobius"/>
    </source>
</evidence>
<keyword evidence="6" id="KW-0653">Protein transport</keyword>
<feature type="transmembrane region" description="Helical" evidence="13">
    <location>
        <begin position="75"/>
        <end position="96"/>
    </location>
</feature>
<gene>
    <name evidence="14" type="ORF">SeLEV6574_g06150</name>
    <name evidence="15" type="ORF">SeMB42_g03860</name>
</gene>
<evidence type="ECO:0000313" key="16">
    <source>
        <dbReference type="Proteomes" id="UP000317494"/>
    </source>
</evidence>
<evidence type="ECO:0000256" key="6">
    <source>
        <dbReference type="ARBA" id="ARBA00022927"/>
    </source>
</evidence>
<evidence type="ECO:0008006" key="18">
    <source>
        <dbReference type="Google" id="ProtNLM"/>
    </source>
</evidence>
<dbReference type="OrthoDB" id="10016939at2759"/>
<keyword evidence="9" id="KW-0496">Mitochondrion</keyword>
<dbReference type="CDD" id="cd22884">
    <property type="entry name" value="TOM22"/>
    <property type="match status" value="1"/>
</dbReference>
<evidence type="ECO:0000256" key="3">
    <source>
        <dbReference type="ARBA" id="ARBA00022448"/>
    </source>
</evidence>
<comment type="caution">
    <text evidence="15">The sequence shown here is derived from an EMBL/GenBank/DDBJ whole genome shotgun (WGS) entry which is preliminary data.</text>
</comment>
<evidence type="ECO:0000313" key="17">
    <source>
        <dbReference type="Proteomes" id="UP000320475"/>
    </source>
</evidence>
<dbReference type="GO" id="GO:0006886">
    <property type="term" value="P:intracellular protein transport"/>
    <property type="evidence" value="ECO:0007669"/>
    <property type="project" value="InterPro"/>
</dbReference>
<feature type="region of interest" description="Disordered" evidence="12">
    <location>
        <begin position="1"/>
        <end position="36"/>
    </location>
</feature>
<sequence>MPEIREVSASDIEELPSDIEEHEEDDDEFETDSEADSVAEESFLDRLFALEDAIPQSVMAAVSRTTSLTMTGMRWAGSALWIVSTAAMLLVLPIALEGEKEQAAIHQEQMAKQGGSGVPMAPASR</sequence>
<evidence type="ECO:0000313" key="15">
    <source>
        <dbReference type="EMBL" id="TPX45945.1"/>
    </source>
</evidence>
<accession>A0A507D3T0</accession>
<dbReference type="PANTHER" id="PTHR12504:SF0">
    <property type="entry name" value="MITOCHONDRIAL IMPORT RECEPTOR SUBUNIT TOM22 HOMOLOG"/>
    <property type="match status" value="1"/>
</dbReference>
<evidence type="ECO:0000256" key="8">
    <source>
        <dbReference type="ARBA" id="ARBA00023010"/>
    </source>
</evidence>
<keyword evidence="10 13" id="KW-0472">Membrane</keyword>
<evidence type="ECO:0000313" key="14">
    <source>
        <dbReference type="EMBL" id="TPX41331.1"/>
    </source>
</evidence>
<keyword evidence="3" id="KW-0813">Transport</keyword>
<dbReference type="EMBL" id="QEAN01000145">
    <property type="protein sequence ID" value="TPX45945.1"/>
    <property type="molecule type" value="Genomic_DNA"/>
</dbReference>
<evidence type="ECO:0000256" key="10">
    <source>
        <dbReference type="ARBA" id="ARBA00023136"/>
    </source>
</evidence>
<dbReference type="VEuPathDB" id="FungiDB:SeMB42_g03860"/>
<evidence type="ECO:0000256" key="5">
    <source>
        <dbReference type="ARBA" id="ARBA00022787"/>
    </source>
</evidence>
<dbReference type="STRING" id="286115.A0A507D3T0"/>
<dbReference type="InterPro" id="IPR005683">
    <property type="entry name" value="Tom22"/>
</dbReference>
<keyword evidence="5" id="KW-1000">Mitochondrion outer membrane</keyword>
<evidence type="ECO:0000256" key="2">
    <source>
        <dbReference type="ARBA" id="ARBA00009874"/>
    </source>
</evidence>
<dbReference type="AlphaFoldDB" id="A0A507D3T0"/>
<reference evidence="16 17" key="1">
    <citation type="journal article" date="2019" name="Sci. Rep.">
        <title>Comparative genomics of chytrid fungi reveal insights into the obligate biotrophic and pathogenic lifestyle of Synchytrium endobioticum.</title>
        <authorList>
            <person name="van de Vossenberg B.T.L.H."/>
            <person name="Warris S."/>
            <person name="Nguyen H.D.T."/>
            <person name="van Gent-Pelzer M.P.E."/>
            <person name="Joly D.L."/>
            <person name="van de Geest H.C."/>
            <person name="Bonants P.J.M."/>
            <person name="Smith D.S."/>
            <person name="Levesque C.A."/>
            <person name="van der Lee T.A.J."/>
        </authorList>
    </citation>
    <scope>NUCLEOTIDE SEQUENCE [LARGE SCALE GENOMIC DNA]</scope>
    <source>
        <strain evidence="14 17">LEV6574</strain>
        <strain evidence="15 16">MB42</strain>
    </source>
</reference>
<keyword evidence="11" id="KW-0675">Receptor</keyword>
<dbReference type="PANTHER" id="PTHR12504">
    <property type="entry name" value="MITOCHONDRIAL IMPORT RECEPTOR SUBUNIT TOM22"/>
    <property type="match status" value="1"/>
</dbReference>
<evidence type="ECO:0000256" key="7">
    <source>
        <dbReference type="ARBA" id="ARBA00022989"/>
    </source>
</evidence>